<evidence type="ECO:0000259" key="3">
    <source>
        <dbReference type="SMART" id="SM00824"/>
    </source>
</evidence>
<dbReference type="GO" id="GO:0008610">
    <property type="term" value="P:lipid biosynthetic process"/>
    <property type="evidence" value="ECO:0007669"/>
    <property type="project" value="TreeGrafter"/>
</dbReference>
<dbReference type="Pfam" id="PF00975">
    <property type="entry name" value="Thioesterase"/>
    <property type="match status" value="1"/>
</dbReference>
<reference evidence="4 5" key="1">
    <citation type="journal article" date="2010" name="J. Bacteriol.">
        <title>Genome sequence of the milbemycin-producing bacterium Streptomyces bingchenggensis.</title>
        <authorList>
            <person name="Wang X.J."/>
            <person name="Yan Y.J."/>
            <person name="Zhang B."/>
            <person name="An J."/>
            <person name="Wang J.J."/>
            <person name="Tian J."/>
            <person name="Jiang L."/>
            <person name="Chen Y.H."/>
            <person name="Huang S.X."/>
            <person name="Yin M."/>
            <person name="Zhang J."/>
            <person name="Gao A.L."/>
            <person name="Liu C.X."/>
            <person name="Zhu Z.X."/>
            <person name="Xiang W.S."/>
        </authorList>
    </citation>
    <scope>NUCLEOTIDE SEQUENCE [LARGE SCALE GENOMIC DNA]</scope>
    <source>
        <strain evidence="4 5">BCW-1</strain>
    </source>
</reference>
<proteinExistence type="inferred from homology"/>
<dbReference type="PATRIC" id="fig|749414.3.peg.1423"/>
<sequence length="255" mass="27779">MTGWDRKAGPWLTRYTPASAAGNRTQLICLPHAGGSATFFATFAREMPDSAEVLAVQYPGRQERRAEPFVDSLPELADHVADALEHAGDLPLALFGHSMGALLAWEVARRLQDRGSGPAHLIVSGRPEPALHNEVRLHLRSDAELIADLRHLSGTAAGLLADDGMLRMVLPVLRSDYKAVDGYRYRPGPPLRCPVSVFLGADDAWADRERAEGWRAVTSGPVVFRTFPGDHFYLAAQWPRIARAVADALMSVPTG</sequence>
<keyword evidence="2" id="KW-0378">Hydrolase</keyword>
<dbReference type="InterPro" id="IPR020802">
    <property type="entry name" value="TesA-like"/>
</dbReference>
<dbReference type="HOGENOM" id="CLU_070456_1_2_11"/>
<name>D7CC14_STRBB</name>
<dbReference type="STRING" id="749414.SBI_01388"/>
<accession>D7CC14</accession>
<dbReference type="Gene3D" id="3.40.50.1820">
    <property type="entry name" value="alpha/beta hydrolase"/>
    <property type="match status" value="1"/>
</dbReference>
<dbReference type="InterPro" id="IPR012223">
    <property type="entry name" value="TEII"/>
</dbReference>
<dbReference type="AlphaFoldDB" id="D7CC14"/>
<dbReference type="InterPro" id="IPR029058">
    <property type="entry name" value="AB_hydrolase_fold"/>
</dbReference>
<keyword evidence="5" id="KW-1185">Reference proteome</keyword>
<evidence type="ECO:0000256" key="1">
    <source>
        <dbReference type="ARBA" id="ARBA00007169"/>
    </source>
</evidence>
<dbReference type="PANTHER" id="PTHR11487">
    <property type="entry name" value="THIOESTERASE"/>
    <property type="match status" value="1"/>
</dbReference>
<dbReference type="EMBL" id="CP002047">
    <property type="protein sequence ID" value="ADI04509.1"/>
    <property type="molecule type" value="Genomic_DNA"/>
</dbReference>
<dbReference type="PANTHER" id="PTHR11487:SF0">
    <property type="entry name" value="S-ACYL FATTY ACID SYNTHASE THIOESTERASE, MEDIUM CHAIN"/>
    <property type="match status" value="1"/>
</dbReference>
<dbReference type="Proteomes" id="UP000000377">
    <property type="component" value="Chromosome"/>
</dbReference>
<dbReference type="KEGG" id="sbh:SBI_01388"/>
<dbReference type="SUPFAM" id="SSF53474">
    <property type="entry name" value="alpha/beta-Hydrolases"/>
    <property type="match status" value="1"/>
</dbReference>
<dbReference type="SMART" id="SM00824">
    <property type="entry name" value="PKS_TE"/>
    <property type="match status" value="1"/>
</dbReference>
<dbReference type="RefSeq" id="WP_014173988.1">
    <property type="nucleotide sequence ID" value="NC_016582.1"/>
</dbReference>
<dbReference type="eggNOG" id="COG3208">
    <property type="taxonomic scope" value="Bacteria"/>
</dbReference>
<evidence type="ECO:0000256" key="2">
    <source>
        <dbReference type="ARBA" id="ARBA00022801"/>
    </source>
</evidence>
<dbReference type="GO" id="GO:0016787">
    <property type="term" value="F:hydrolase activity"/>
    <property type="evidence" value="ECO:0007669"/>
    <property type="project" value="UniProtKB-KW"/>
</dbReference>
<evidence type="ECO:0000313" key="4">
    <source>
        <dbReference type="EMBL" id="ADI04509.1"/>
    </source>
</evidence>
<feature type="domain" description="Thioesterase TesA-like" evidence="3">
    <location>
        <begin position="28"/>
        <end position="249"/>
    </location>
</feature>
<comment type="similarity">
    <text evidence="1">Belongs to the thioesterase family.</text>
</comment>
<gene>
    <name evidence="4" type="ordered locus">SBI_01388</name>
</gene>
<organism evidence="4 5">
    <name type="scientific">Streptomyces bingchenggensis (strain BCW-1)</name>
    <dbReference type="NCBI Taxonomy" id="749414"/>
    <lineage>
        <taxon>Bacteria</taxon>
        <taxon>Bacillati</taxon>
        <taxon>Actinomycetota</taxon>
        <taxon>Actinomycetes</taxon>
        <taxon>Kitasatosporales</taxon>
        <taxon>Streptomycetaceae</taxon>
        <taxon>Streptomyces</taxon>
    </lineage>
</organism>
<protein>
    <submittedName>
        <fullName evidence="4">Thioesterase</fullName>
    </submittedName>
</protein>
<dbReference type="InterPro" id="IPR001031">
    <property type="entry name" value="Thioesterase"/>
</dbReference>
<evidence type="ECO:0000313" key="5">
    <source>
        <dbReference type="Proteomes" id="UP000000377"/>
    </source>
</evidence>